<evidence type="ECO:0000256" key="9">
    <source>
        <dbReference type="ARBA" id="ARBA00024699"/>
    </source>
</evidence>
<keyword evidence="7" id="KW-0285">Flavoprotein</keyword>
<dbReference type="OrthoDB" id="269227at2759"/>
<dbReference type="GO" id="GO:0033718">
    <property type="term" value="F:pyranose dehydrogenase (acceptor) activity"/>
    <property type="evidence" value="ECO:0007669"/>
    <property type="project" value="UniProtKB-EC"/>
</dbReference>
<comment type="function">
    <text evidence="9">Catalyzes the single-oxidation or sequential double oxidation reaction of carbohydrates primarily at carbon-2 and/or carbon-3 with the concomitant reduction of the flavin. The enzyme exhibits a broad sugar substrate specificity, oxidizing different aldopyranoses to the corresponding C-1, C-2, C-3 or C-1,2, C-2,3 and C-3,4 (di)dehydro sugars with substrate-specific regioselectivity. Accepts only a narrow range of electron acceptors such as substituted benzoquinones and complexed metal ions and reacts extremely slowly with O(2) as acceptor. May play a role in the natural recycling of plant matter by oxidizing all major monosaccharides in lignocellulose and by reducing quinone compounds or reactive radical species generated during lignin depolymerization.</text>
</comment>
<comment type="cofactor">
    <cofactor evidence="1 16">
        <name>FAD</name>
        <dbReference type="ChEBI" id="CHEBI:57692"/>
    </cofactor>
</comment>
<evidence type="ECO:0000256" key="4">
    <source>
        <dbReference type="ARBA" id="ARBA00011245"/>
    </source>
</evidence>
<dbReference type="PIRSF" id="PIRSF000137">
    <property type="entry name" value="Alcohol_oxidase"/>
    <property type="match status" value="1"/>
</dbReference>
<evidence type="ECO:0000256" key="5">
    <source>
        <dbReference type="ARBA" id="ARBA00013177"/>
    </source>
</evidence>
<feature type="binding site" evidence="16">
    <location>
        <begin position="107"/>
        <end position="108"/>
    </location>
    <ligand>
        <name>FAD</name>
        <dbReference type="ChEBI" id="CHEBI:57692"/>
    </ligand>
</feature>
<dbReference type="InterPro" id="IPR007867">
    <property type="entry name" value="GMC_OxRtase_C"/>
</dbReference>
<organism evidence="19 20">
    <name type="scientific">Coprinopsis marcescibilis</name>
    <name type="common">Agaric fungus</name>
    <name type="synonym">Psathyrella marcescibilis</name>
    <dbReference type="NCBI Taxonomy" id="230819"/>
    <lineage>
        <taxon>Eukaryota</taxon>
        <taxon>Fungi</taxon>
        <taxon>Dikarya</taxon>
        <taxon>Basidiomycota</taxon>
        <taxon>Agaricomycotina</taxon>
        <taxon>Agaricomycetes</taxon>
        <taxon>Agaricomycetidae</taxon>
        <taxon>Agaricales</taxon>
        <taxon>Agaricineae</taxon>
        <taxon>Psathyrellaceae</taxon>
        <taxon>Coprinopsis</taxon>
    </lineage>
</organism>
<dbReference type="PROSITE" id="PS00624">
    <property type="entry name" value="GMC_OXRED_2"/>
    <property type="match status" value="1"/>
</dbReference>
<proteinExistence type="inferred from homology"/>
<dbReference type="Proteomes" id="UP000307440">
    <property type="component" value="Unassembled WGS sequence"/>
</dbReference>
<comment type="catalytic activity">
    <reaction evidence="13">
        <text>a pyranoside + acceptor = a pyranosid-3-ulose + reduced acceptor.</text>
        <dbReference type="EC" id="1.1.99.29"/>
    </reaction>
</comment>
<dbReference type="STRING" id="230819.A0A5C3L581"/>
<evidence type="ECO:0000256" key="14">
    <source>
        <dbReference type="ARBA" id="ARBA00034059"/>
    </source>
</evidence>
<dbReference type="InterPro" id="IPR036188">
    <property type="entry name" value="FAD/NAD-bd_sf"/>
</dbReference>
<dbReference type="PANTHER" id="PTHR11552:SF147">
    <property type="entry name" value="CHOLINE DEHYDROGENASE, MITOCHONDRIAL"/>
    <property type="match status" value="1"/>
</dbReference>
<comment type="subunit">
    <text evidence="4">Monomer.</text>
</comment>
<evidence type="ECO:0000256" key="6">
    <source>
        <dbReference type="ARBA" id="ARBA00022525"/>
    </source>
</evidence>
<evidence type="ECO:0000256" key="17">
    <source>
        <dbReference type="SAM" id="SignalP"/>
    </source>
</evidence>
<dbReference type="AlphaFoldDB" id="A0A5C3L581"/>
<evidence type="ECO:0000256" key="7">
    <source>
        <dbReference type="ARBA" id="ARBA00022630"/>
    </source>
</evidence>
<keyword evidence="8 16" id="KW-0274">FAD</keyword>
<keyword evidence="17" id="KW-0732">Signal</keyword>
<dbReference type="InterPro" id="IPR012132">
    <property type="entry name" value="GMC_OxRdtase"/>
</dbReference>
<dbReference type="GO" id="GO:0050660">
    <property type="term" value="F:flavin adenine dinucleotide binding"/>
    <property type="evidence" value="ECO:0007669"/>
    <property type="project" value="InterPro"/>
</dbReference>
<evidence type="ECO:0000256" key="2">
    <source>
        <dbReference type="ARBA" id="ARBA00004613"/>
    </source>
</evidence>
<feature type="active site" description="Proton donor" evidence="15">
    <location>
        <position position="610"/>
    </location>
</feature>
<evidence type="ECO:0000256" key="12">
    <source>
        <dbReference type="ARBA" id="ARBA00034029"/>
    </source>
</evidence>
<dbReference type="Pfam" id="PF00732">
    <property type="entry name" value="GMC_oxred_N"/>
    <property type="match status" value="1"/>
</dbReference>
<dbReference type="Gene3D" id="3.30.560.10">
    <property type="entry name" value="Glucose Oxidase, domain 3"/>
    <property type="match status" value="1"/>
</dbReference>
<feature type="chain" id="PRO_5023026125" description="pyranose dehydrogenase (acceptor)" evidence="17">
    <location>
        <begin position="19"/>
        <end position="676"/>
    </location>
</feature>
<feature type="domain" description="Glucose-methanol-choline oxidoreductase N-terminal" evidence="18">
    <location>
        <begin position="367"/>
        <end position="381"/>
    </location>
</feature>
<evidence type="ECO:0000256" key="13">
    <source>
        <dbReference type="ARBA" id="ARBA00034050"/>
    </source>
</evidence>
<dbReference type="Gene3D" id="3.50.50.60">
    <property type="entry name" value="FAD/NAD(P)-binding domain"/>
    <property type="match status" value="1"/>
</dbReference>
<dbReference type="Pfam" id="PF05199">
    <property type="entry name" value="GMC_oxred_C"/>
    <property type="match status" value="1"/>
</dbReference>
<accession>A0A5C3L581</accession>
<evidence type="ECO:0000256" key="1">
    <source>
        <dbReference type="ARBA" id="ARBA00001974"/>
    </source>
</evidence>
<feature type="active site" description="Proton acceptor" evidence="15">
    <location>
        <position position="653"/>
    </location>
</feature>
<keyword evidence="6" id="KW-0964">Secreted</keyword>
<feature type="signal peptide" evidence="17">
    <location>
        <begin position="1"/>
        <end position="18"/>
    </location>
</feature>
<comment type="catalytic activity">
    <reaction evidence="10">
        <text>pyranose + acceptor = pyranos-2-ulose + reduced acceptor.</text>
        <dbReference type="EC" id="1.1.99.29"/>
    </reaction>
</comment>
<dbReference type="SUPFAM" id="SSF54373">
    <property type="entry name" value="FAD-linked reductases, C-terminal domain"/>
    <property type="match status" value="1"/>
</dbReference>
<comment type="catalytic activity">
    <reaction evidence="14">
        <text>a pyranoside + acceptor = a pyranosid-3,4-diulose + reduced acceptor.</text>
        <dbReference type="EC" id="1.1.99.29"/>
    </reaction>
</comment>
<evidence type="ECO:0000256" key="10">
    <source>
        <dbReference type="ARBA" id="ARBA00033986"/>
    </source>
</evidence>
<reference evidence="19 20" key="1">
    <citation type="journal article" date="2019" name="Nat. Ecol. Evol.">
        <title>Megaphylogeny resolves global patterns of mushroom evolution.</title>
        <authorList>
            <person name="Varga T."/>
            <person name="Krizsan K."/>
            <person name="Foldi C."/>
            <person name="Dima B."/>
            <person name="Sanchez-Garcia M."/>
            <person name="Sanchez-Ramirez S."/>
            <person name="Szollosi G.J."/>
            <person name="Szarkandi J.G."/>
            <person name="Papp V."/>
            <person name="Albert L."/>
            <person name="Andreopoulos W."/>
            <person name="Angelini C."/>
            <person name="Antonin V."/>
            <person name="Barry K.W."/>
            <person name="Bougher N.L."/>
            <person name="Buchanan P."/>
            <person name="Buyck B."/>
            <person name="Bense V."/>
            <person name="Catcheside P."/>
            <person name="Chovatia M."/>
            <person name="Cooper J."/>
            <person name="Damon W."/>
            <person name="Desjardin D."/>
            <person name="Finy P."/>
            <person name="Geml J."/>
            <person name="Haridas S."/>
            <person name="Hughes K."/>
            <person name="Justo A."/>
            <person name="Karasinski D."/>
            <person name="Kautmanova I."/>
            <person name="Kiss B."/>
            <person name="Kocsube S."/>
            <person name="Kotiranta H."/>
            <person name="LaButti K.M."/>
            <person name="Lechner B.E."/>
            <person name="Liimatainen K."/>
            <person name="Lipzen A."/>
            <person name="Lukacs Z."/>
            <person name="Mihaltcheva S."/>
            <person name="Morgado L.N."/>
            <person name="Niskanen T."/>
            <person name="Noordeloos M.E."/>
            <person name="Ohm R.A."/>
            <person name="Ortiz-Santana B."/>
            <person name="Ovrebo C."/>
            <person name="Racz N."/>
            <person name="Riley R."/>
            <person name="Savchenko A."/>
            <person name="Shiryaev A."/>
            <person name="Soop K."/>
            <person name="Spirin V."/>
            <person name="Szebenyi C."/>
            <person name="Tomsovsky M."/>
            <person name="Tulloss R.E."/>
            <person name="Uehling J."/>
            <person name="Grigoriev I.V."/>
            <person name="Vagvolgyi C."/>
            <person name="Papp T."/>
            <person name="Martin F.M."/>
            <person name="Miettinen O."/>
            <person name="Hibbett D.S."/>
            <person name="Nagy L.G."/>
        </authorList>
    </citation>
    <scope>NUCLEOTIDE SEQUENCE [LARGE SCALE GENOMIC DNA]</scope>
    <source>
        <strain evidence="19 20">CBS 121175</strain>
    </source>
</reference>
<dbReference type="InterPro" id="IPR000172">
    <property type="entry name" value="GMC_OxRdtase_N"/>
</dbReference>
<comment type="subcellular location">
    <subcellularLocation>
        <location evidence="2">Secreted</location>
    </subcellularLocation>
</comment>
<gene>
    <name evidence="19" type="ORF">FA15DRAFT_665684</name>
</gene>
<protein>
    <recommendedName>
        <fullName evidence="5">pyranose dehydrogenase (acceptor)</fullName>
        <ecNumber evidence="5">1.1.99.29</ecNumber>
    </recommendedName>
</protein>
<name>A0A5C3L581_COPMA</name>
<evidence type="ECO:0000259" key="18">
    <source>
        <dbReference type="PROSITE" id="PS00624"/>
    </source>
</evidence>
<dbReference type="GO" id="GO:0005576">
    <property type="term" value="C:extracellular region"/>
    <property type="evidence" value="ECO:0007669"/>
    <property type="project" value="UniProtKB-SubCell"/>
</dbReference>
<evidence type="ECO:0000256" key="3">
    <source>
        <dbReference type="ARBA" id="ARBA00010790"/>
    </source>
</evidence>
<dbReference type="EMBL" id="ML210158">
    <property type="protein sequence ID" value="TFK28189.1"/>
    <property type="molecule type" value="Genomic_DNA"/>
</dbReference>
<evidence type="ECO:0000313" key="20">
    <source>
        <dbReference type="Proteomes" id="UP000307440"/>
    </source>
</evidence>
<evidence type="ECO:0000256" key="16">
    <source>
        <dbReference type="PIRSR" id="PIRSR000137-2"/>
    </source>
</evidence>
<comment type="catalytic activity">
    <reaction evidence="11">
        <text>pyranose + acceptor = pyranos-2,3-diulose + reduced acceptor.</text>
        <dbReference type="EC" id="1.1.99.29"/>
    </reaction>
</comment>
<evidence type="ECO:0000256" key="15">
    <source>
        <dbReference type="PIRSR" id="PIRSR000137-1"/>
    </source>
</evidence>
<evidence type="ECO:0000256" key="11">
    <source>
        <dbReference type="ARBA" id="ARBA00034010"/>
    </source>
</evidence>
<evidence type="ECO:0000256" key="8">
    <source>
        <dbReference type="ARBA" id="ARBA00022827"/>
    </source>
</evidence>
<dbReference type="PANTHER" id="PTHR11552">
    <property type="entry name" value="GLUCOSE-METHANOL-CHOLINE GMC OXIDOREDUCTASE"/>
    <property type="match status" value="1"/>
</dbReference>
<keyword evidence="20" id="KW-1185">Reference proteome</keyword>
<evidence type="ECO:0000313" key="19">
    <source>
        <dbReference type="EMBL" id="TFK28189.1"/>
    </source>
</evidence>
<dbReference type="EC" id="1.1.99.29" evidence="5"/>
<dbReference type="SUPFAM" id="SSF51905">
    <property type="entry name" value="FAD/NAD(P)-binding domain"/>
    <property type="match status" value="1"/>
</dbReference>
<sequence length="676" mass="73568">MSSALILLLTKLHSLVTTHPTGIPVVDALSPTTRALLASSATLTLLINLILRRKTALKASQRVKVKGGAGTYVDADTLGTAIDDSRSHGALTEKEWEYDVIVVGGGTSGCALAARLSEQEGLKVLLLEAGVSGASLPRSRMPAGFGGLFWSKHVHQLKTEPQTSAKGQQRFWPRAKMLGGCSSINAQMAQYGAPGDFDEWAQLNNDSSFAWKNFSPYFKKFERFNPHPDYPLVDLAHKGTSGPVDVGYYNTITPPSKSFIQACVAVGIPFTPDFNGANGTLGVSRIMTYVSSKYQRVSSETAYLTPEVLARPNLTVVINATATRILFDTTSLGSPSHPRAIGVEFAKSANGKRYKVIAKRDIVLSGGAVHTPHLLMLSGVGPSTHLKQFGIPLIKNAPNVGQNLVDHPVIDVYFKDSHDRSSKFLKPKSLHDVKQLISAIYQYSVLKTGGPMAMNFGESAAFVRSDDPVLFPTNQYPEKLVDSTSAQESPDLEIFSTPFAYKEHGKIMFDVHTYALHCYLVRPTSTGQVLLKSANPFVQPSVNPNYLSTREDLLKLVRGVKLMLRIAQSEPLASDLDASFTRGDLDHATHLKSDEELEELVRERVETVYHPTTTCRMAPSDQGGVVDTKLRIYGIQALRVCDASVFPRIISGHTAGGCFAIAEKLADEMKAEYSSK</sequence>
<comment type="catalytic activity">
    <reaction evidence="12">
        <text>pyranose + acceptor = pyranos-3-ulose + reduced acceptor.</text>
        <dbReference type="EC" id="1.1.99.29"/>
    </reaction>
</comment>
<comment type="similarity">
    <text evidence="3">Belongs to the GMC oxidoreductase family.</text>
</comment>